<feature type="transmembrane region" description="Helical" evidence="1">
    <location>
        <begin position="84"/>
        <end position="107"/>
    </location>
</feature>
<dbReference type="InterPro" id="IPR024425">
    <property type="entry name" value="LiaF-like_C"/>
</dbReference>
<dbReference type="RefSeq" id="WP_026680596.1">
    <property type="nucleotide sequence ID" value="NZ_BAAACY010000170.1"/>
</dbReference>
<dbReference type="InterPro" id="IPR054331">
    <property type="entry name" value="LiaF_TM"/>
</dbReference>
<dbReference type="PIRSF" id="PIRSF031509">
    <property type="entry name" value="Cell_wall_LiaF/YvqF"/>
    <property type="match status" value="1"/>
</dbReference>
<keyword evidence="5" id="KW-1185">Reference proteome</keyword>
<feature type="domain" description="Cell wall-active antibiotics response LiaF-like C-terminal" evidence="2">
    <location>
        <begin position="129"/>
        <end position="240"/>
    </location>
</feature>
<keyword evidence="1" id="KW-1133">Transmembrane helix</keyword>
<dbReference type="InterPro" id="IPR016975">
    <property type="entry name" value="Cell_wall_LiaF"/>
</dbReference>
<feature type="domain" description="LiaF transmembrane" evidence="3">
    <location>
        <begin position="8"/>
        <end position="112"/>
    </location>
</feature>
<keyword evidence="1" id="KW-0472">Membrane</keyword>
<proteinExistence type="predicted"/>
<keyword evidence="1" id="KW-0812">Transmembrane</keyword>
<evidence type="ECO:0000259" key="2">
    <source>
        <dbReference type="Pfam" id="PF09922"/>
    </source>
</evidence>
<accession>A0A941IAW4</accession>
<evidence type="ECO:0000313" key="4">
    <source>
        <dbReference type="EMBL" id="MBR7797088.1"/>
    </source>
</evidence>
<dbReference type="EMBL" id="JAGSOT010000042">
    <property type="protein sequence ID" value="MBR7797088.1"/>
    <property type="molecule type" value="Genomic_DNA"/>
</dbReference>
<dbReference type="Proteomes" id="UP000675284">
    <property type="component" value="Unassembled WGS sequence"/>
</dbReference>
<evidence type="ECO:0000259" key="3">
    <source>
        <dbReference type="Pfam" id="PF22570"/>
    </source>
</evidence>
<sequence length="243" mass="27952">MKNMVRYFIAITFIAIGVMLVLANIGVIHFNFSLAWSYIYPIFFIVIGLKWLFDFLKKIGGSWIFGSFFILFGTLLLLDRFEIISFTFGDIFKLWPLLIIYIGFMLVGRKKMKVEYKGDHGDHTSMFSFGSHEFINQNWKVEPMKLSNWAGDFYFDFSKAFIPDKEIPITIHSLAGDVTILMPESVEFKVYASVKAGEVNVIGQTAEGINRSLTYETKAYDTSLRKIDFNIKLKAGSIRIDYV</sequence>
<dbReference type="Pfam" id="PF09922">
    <property type="entry name" value="LiaF-like_C"/>
    <property type="match status" value="1"/>
</dbReference>
<comment type="caution">
    <text evidence="4">The sequence shown here is derived from an EMBL/GenBank/DDBJ whole genome shotgun (WGS) entry which is preliminary data.</text>
</comment>
<evidence type="ECO:0000256" key="1">
    <source>
        <dbReference type="SAM" id="Phobius"/>
    </source>
</evidence>
<dbReference type="GO" id="GO:0016020">
    <property type="term" value="C:membrane"/>
    <property type="evidence" value="ECO:0007669"/>
    <property type="project" value="InterPro"/>
</dbReference>
<dbReference type="Pfam" id="PF22570">
    <property type="entry name" value="LiaF-TM"/>
    <property type="match status" value="1"/>
</dbReference>
<feature type="transmembrane region" description="Helical" evidence="1">
    <location>
        <begin position="60"/>
        <end position="78"/>
    </location>
</feature>
<dbReference type="NCBIfam" id="NF040535">
    <property type="entry name" value="LiaF_C_term"/>
    <property type="match status" value="1"/>
</dbReference>
<feature type="transmembrane region" description="Helical" evidence="1">
    <location>
        <begin position="34"/>
        <end position="53"/>
    </location>
</feature>
<gene>
    <name evidence="4" type="ORF">KCX74_13680</name>
</gene>
<feature type="transmembrane region" description="Helical" evidence="1">
    <location>
        <begin position="7"/>
        <end position="28"/>
    </location>
</feature>
<name>A0A941IAW4_9BACI</name>
<evidence type="ECO:0000313" key="5">
    <source>
        <dbReference type="Proteomes" id="UP000675284"/>
    </source>
</evidence>
<protein>
    <submittedName>
        <fullName evidence="4">Cell wall-active antibiotics response protein</fullName>
    </submittedName>
</protein>
<dbReference type="InterPro" id="IPR047793">
    <property type="entry name" value="LiaF_C"/>
</dbReference>
<reference evidence="4" key="1">
    <citation type="submission" date="2021-04" db="EMBL/GenBank/DDBJ databases">
        <title>Isolation and polyphasic classification of algal microorganism.</title>
        <authorList>
            <person name="Wang S."/>
        </authorList>
    </citation>
    <scope>NUCLEOTIDE SEQUENCE</scope>
    <source>
        <strain evidence="4">720a</strain>
    </source>
</reference>
<organism evidence="4 5">
    <name type="scientific">Virgibacillus salarius</name>
    <dbReference type="NCBI Taxonomy" id="447199"/>
    <lineage>
        <taxon>Bacteria</taxon>
        <taxon>Bacillati</taxon>
        <taxon>Bacillota</taxon>
        <taxon>Bacilli</taxon>
        <taxon>Bacillales</taxon>
        <taxon>Bacillaceae</taxon>
        <taxon>Virgibacillus</taxon>
    </lineage>
</organism>
<dbReference type="AlphaFoldDB" id="A0A941IAW4"/>